<organism evidence="7 8">
    <name type="scientific">Cellulomonas terrae</name>
    <dbReference type="NCBI Taxonomy" id="311234"/>
    <lineage>
        <taxon>Bacteria</taxon>
        <taxon>Bacillati</taxon>
        <taxon>Actinomycetota</taxon>
        <taxon>Actinomycetes</taxon>
        <taxon>Micrococcales</taxon>
        <taxon>Cellulomonadaceae</taxon>
        <taxon>Cellulomonas</taxon>
    </lineage>
</organism>
<feature type="domain" description="FAD/NAD(P)-binding" evidence="5">
    <location>
        <begin position="4"/>
        <end position="303"/>
    </location>
</feature>
<dbReference type="GO" id="GO:0005737">
    <property type="term" value="C:cytoplasm"/>
    <property type="evidence" value="ECO:0007669"/>
    <property type="project" value="TreeGrafter"/>
</dbReference>
<dbReference type="Gene3D" id="3.50.50.60">
    <property type="entry name" value="FAD/NAD(P)-binding domain"/>
    <property type="match status" value="2"/>
</dbReference>
<dbReference type="Proteomes" id="UP000321049">
    <property type="component" value="Unassembled WGS sequence"/>
</dbReference>
<dbReference type="EMBL" id="BJWH01000002">
    <property type="protein sequence ID" value="GEL97032.1"/>
    <property type="molecule type" value="Genomic_DNA"/>
</dbReference>
<keyword evidence="8" id="KW-1185">Reference proteome</keyword>
<dbReference type="InterPro" id="IPR016156">
    <property type="entry name" value="FAD/NAD-linked_Rdtase_dimer_sf"/>
</dbReference>
<dbReference type="PRINTS" id="PR00368">
    <property type="entry name" value="FADPNR"/>
</dbReference>
<keyword evidence="3" id="KW-0274">FAD</keyword>
<dbReference type="PRINTS" id="PR00411">
    <property type="entry name" value="PNDRDTASEI"/>
</dbReference>
<dbReference type="RefSeq" id="WP_146844611.1">
    <property type="nucleotide sequence ID" value="NZ_BJWH01000002.1"/>
</dbReference>
<proteinExistence type="predicted"/>
<keyword evidence="4" id="KW-0560">Oxidoreductase</keyword>
<dbReference type="GO" id="GO:0016651">
    <property type="term" value="F:oxidoreductase activity, acting on NAD(P)H"/>
    <property type="evidence" value="ECO:0007669"/>
    <property type="project" value="TreeGrafter"/>
</dbReference>
<dbReference type="InterPro" id="IPR023753">
    <property type="entry name" value="FAD/NAD-binding_dom"/>
</dbReference>
<feature type="domain" description="Reductase C-terminal" evidence="6">
    <location>
        <begin position="323"/>
        <end position="409"/>
    </location>
</feature>
<dbReference type="Pfam" id="PF14759">
    <property type="entry name" value="Reductase_C"/>
    <property type="match status" value="1"/>
</dbReference>
<evidence type="ECO:0000256" key="1">
    <source>
        <dbReference type="ARBA" id="ARBA00001974"/>
    </source>
</evidence>
<dbReference type="SUPFAM" id="SSF55424">
    <property type="entry name" value="FAD/NAD-linked reductases, dimerisation (C-terminal) domain"/>
    <property type="match status" value="1"/>
</dbReference>
<dbReference type="PANTHER" id="PTHR43557:SF2">
    <property type="entry name" value="RIESKE DOMAIN-CONTAINING PROTEIN-RELATED"/>
    <property type="match status" value="1"/>
</dbReference>
<evidence type="ECO:0000256" key="2">
    <source>
        <dbReference type="ARBA" id="ARBA00022630"/>
    </source>
</evidence>
<dbReference type="InterPro" id="IPR050446">
    <property type="entry name" value="FAD-oxidoreductase/Apoptosis"/>
</dbReference>
<dbReference type="PANTHER" id="PTHR43557">
    <property type="entry name" value="APOPTOSIS-INDUCING FACTOR 1"/>
    <property type="match status" value="1"/>
</dbReference>
<evidence type="ECO:0000256" key="3">
    <source>
        <dbReference type="ARBA" id="ARBA00022827"/>
    </source>
</evidence>
<sequence>MSGQVVVVGAGLAGAKTVEGLRQRGYDGGIVLLGTETDRPYERPPLSKGYLQGSDERDGAFVHPADWYATHDVDLRLGTTARSIDLGARDVVDGSGTRTGWDHLVLATGSEPRRLDVPGAGLDGVVQLRTLDDSDRLRTLLTAGKRVVVVGGGWIGLEVTAAARAAGCEVSVLVRDPLPLLAVLGPELAAMFADLHRENGVDLRTRTEISEIVASGDGTHVGAVELADGTLIDADLVVVGIGAAPRVDLAKAAGLHVENGVVVDAHLRSTNPHVLAVGDIARAHHPLLGTHVRVEHWANALNQPATAAATIVGADEPYDKLPYFFTDQFDLGMEYVGYVGVHGYDEVVVRGDLQGRELVAFWRREGRVLAAMNVNVWDVVDDVQALIRSGAVVDHHRLADPEVPLADLL</sequence>
<dbReference type="AlphaFoldDB" id="A0A511JGB9"/>
<comment type="caution">
    <text evidence="7">The sequence shown here is derived from an EMBL/GenBank/DDBJ whole genome shotgun (WGS) entry which is preliminary data.</text>
</comment>
<evidence type="ECO:0000313" key="7">
    <source>
        <dbReference type="EMBL" id="GEL97032.1"/>
    </source>
</evidence>
<protein>
    <submittedName>
        <fullName evidence="7">Pyridine nucleotide-disulfide oxidoreductase</fullName>
    </submittedName>
</protein>
<name>A0A511JGB9_9CELL</name>
<evidence type="ECO:0000256" key="4">
    <source>
        <dbReference type="ARBA" id="ARBA00023002"/>
    </source>
</evidence>
<dbReference type="Gene3D" id="3.30.390.30">
    <property type="match status" value="1"/>
</dbReference>
<dbReference type="InterPro" id="IPR036188">
    <property type="entry name" value="FAD/NAD-bd_sf"/>
</dbReference>
<evidence type="ECO:0000259" key="5">
    <source>
        <dbReference type="Pfam" id="PF07992"/>
    </source>
</evidence>
<comment type="cofactor">
    <cofactor evidence="1">
        <name>FAD</name>
        <dbReference type="ChEBI" id="CHEBI:57692"/>
    </cofactor>
</comment>
<accession>A0A511JGB9</accession>
<evidence type="ECO:0000313" key="8">
    <source>
        <dbReference type="Proteomes" id="UP000321049"/>
    </source>
</evidence>
<dbReference type="SUPFAM" id="SSF51905">
    <property type="entry name" value="FAD/NAD(P)-binding domain"/>
    <property type="match status" value="2"/>
</dbReference>
<gene>
    <name evidence="7" type="ORF">CTE05_05790</name>
</gene>
<dbReference type="InterPro" id="IPR028202">
    <property type="entry name" value="Reductase_C"/>
</dbReference>
<evidence type="ECO:0000259" key="6">
    <source>
        <dbReference type="Pfam" id="PF14759"/>
    </source>
</evidence>
<keyword evidence="2" id="KW-0285">Flavoprotein</keyword>
<reference evidence="7 8" key="1">
    <citation type="submission" date="2019-07" db="EMBL/GenBank/DDBJ databases">
        <title>Whole genome shotgun sequence of Cellulomonas terrae NBRC 100819.</title>
        <authorList>
            <person name="Hosoyama A."/>
            <person name="Uohara A."/>
            <person name="Ohji S."/>
            <person name="Ichikawa N."/>
        </authorList>
    </citation>
    <scope>NUCLEOTIDE SEQUENCE [LARGE SCALE GENOMIC DNA]</scope>
    <source>
        <strain evidence="7 8">NBRC 100819</strain>
    </source>
</reference>
<dbReference type="Pfam" id="PF07992">
    <property type="entry name" value="Pyr_redox_2"/>
    <property type="match status" value="1"/>
</dbReference>
<dbReference type="OrthoDB" id="1145at2"/>